<feature type="compositionally biased region" description="Acidic residues" evidence="1">
    <location>
        <begin position="97"/>
        <end position="115"/>
    </location>
</feature>
<evidence type="ECO:0000313" key="2">
    <source>
        <dbReference type="EMBL" id="OGH68786.1"/>
    </source>
</evidence>
<protein>
    <submittedName>
        <fullName evidence="2">Uncharacterized protein</fullName>
    </submittedName>
</protein>
<proteinExistence type="predicted"/>
<dbReference type="Proteomes" id="UP000176413">
    <property type="component" value="Unassembled WGS sequence"/>
</dbReference>
<accession>A0A1F6MAX9</accession>
<evidence type="ECO:0000313" key="3">
    <source>
        <dbReference type="Proteomes" id="UP000176413"/>
    </source>
</evidence>
<gene>
    <name evidence="2" type="ORF">A3D53_03270</name>
</gene>
<dbReference type="AlphaFoldDB" id="A0A1F6MAX9"/>
<reference evidence="2 3" key="1">
    <citation type="journal article" date="2016" name="Nat. Commun.">
        <title>Thousands of microbial genomes shed light on interconnected biogeochemical processes in an aquifer system.</title>
        <authorList>
            <person name="Anantharaman K."/>
            <person name="Brown C.T."/>
            <person name="Hug L.A."/>
            <person name="Sharon I."/>
            <person name="Castelle C.J."/>
            <person name="Probst A.J."/>
            <person name="Thomas B.C."/>
            <person name="Singh A."/>
            <person name="Wilkins M.J."/>
            <person name="Karaoz U."/>
            <person name="Brodie E.L."/>
            <person name="Williams K.H."/>
            <person name="Hubbard S.S."/>
            <person name="Banfield J.F."/>
        </authorList>
    </citation>
    <scope>NUCLEOTIDE SEQUENCE [LARGE SCALE GENOMIC DNA]</scope>
</reference>
<sequence length="115" mass="13529">MAITTLTIDNLYHEIVELAREQGAQTRELWNEIVDEVVEGHIDLGELDADQNTEGMKEVLRAKWNTFREELAEEEKNKDEFEEDTTTVVEEKKDMEEKEEEEDTDDFLGNNDEEY</sequence>
<dbReference type="EMBL" id="MFQA01000030">
    <property type="protein sequence ID" value="OGH68786.1"/>
    <property type="molecule type" value="Genomic_DNA"/>
</dbReference>
<comment type="caution">
    <text evidence="2">The sequence shown here is derived from an EMBL/GenBank/DDBJ whole genome shotgun (WGS) entry which is preliminary data.</text>
</comment>
<name>A0A1F6MAX9_9BACT</name>
<feature type="region of interest" description="Disordered" evidence="1">
    <location>
        <begin position="71"/>
        <end position="115"/>
    </location>
</feature>
<evidence type="ECO:0000256" key="1">
    <source>
        <dbReference type="SAM" id="MobiDB-lite"/>
    </source>
</evidence>
<organism evidence="2 3">
    <name type="scientific">Candidatus Magasanikbacteria bacterium RIFCSPHIGHO2_02_FULL_45_10</name>
    <dbReference type="NCBI Taxonomy" id="1798679"/>
    <lineage>
        <taxon>Bacteria</taxon>
        <taxon>Candidatus Magasanikiibacteriota</taxon>
    </lineage>
</organism>